<evidence type="ECO:0000313" key="1">
    <source>
        <dbReference type="EMBL" id="SER08251.1"/>
    </source>
</evidence>
<dbReference type="AlphaFoldDB" id="A0A1H9L9R8"/>
<evidence type="ECO:0008006" key="3">
    <source>
        <dbReference type="Google" id="ProtNLM"/>
    </source>
</evidence>
<evidence type="ECO:0000313" key="2">
    <source>
        <dbReference type="Proteomes" id="UP000182584"/>
    </source>
</evidence>
<dbReference type="SUPFAM" id="SSF143100">
    <property type="entry name" value="TTHA1013/TTHA0281-like"/>
    <property type="match status" value="1"/>
</dbReference>
<dbReference type="eggNOG" id="COG4226">
    <property type="taxonomic scope" value="Bacteria"/>
</dbReference>
<accession>A0A1H9L9R8</accession>
<sequence>MNSLMEYNGYYAKVEFDQEDQIFIGHVLGINDSLNFHGESVKELTQSMHDCIDNYFDYCKKIGKEPERDFHKA</sequence>
<dbReference type="EMBL" id="FOGJ01000002">
    <property type="protein sequence ID" value="SER08251.1"/>
    <property type="molecule type" value="Genomic_DNA"/>
</dbReference>
<name>A0A1H9L9R8_BUTFI</name>
<dbReference type="RefSeq" id="WP_022759331.1">
    <property type="nucleotide sequence ID" value="NZ_FOGJ01000002.1"/>
</dbReference>
<dbReference type="InterPro" id="IPR035069">
    <property type="entry name" value="TTHA1013/TTHA0281-like"/>
</dbReference>
<organism evidence="1 2">
    <name type="scientific">Butyrivibrio fibrisolvens</name>
    <dbReference type="NCBI Taxonomy" id="831"/>
    <lineage>
        <taxon>Bacteria</taxon>
        <taxon>Bacillati</taxon>
        <taxon>Bacillota</taxon>
        <taxon>Clostridia</taxon>
        <taxon>Lachnospirales</taxon>
        <taxon>Lachnospiraceae</taxon>
        <taxon>Butyrivibrio</taxon>
    </lineage>
</organism>
<dbReference type="Proteomes" id="UP000182584">
    <property type="component" value="Unassembled WGS sequence"/>
</dbReference>
<protein>
    <recommendedName>
        <fullName evidence="3">HicB family protein</fullName>
    </recommendedName>
</protein>
<gene>
    <name evidence="1" type="ORF">SAMN04487884_1021</name>
</gene>
<proteinExistence type="predicted"/>
<reference evidence="1 2" key="1">
    <citation type="submission" date="2016-10" db="EMBL/GenBank/DDBJ databases">
        <authorList>
            <person name="de Groot N.N."/>
        </authorList>
    </citation>
    <scope>NUCLEOTIDE SEQUENCE [LARGE SCALE GENOMIC DNA]</scope>
    <source>
        <strain evidence="1 2">AR40</strain>
    </source>
</reference>